<evidence type="ECO:0000313" key="3">
    <source>
        <dbReference type="Proteomes" id="UP000595053"/>
    </source>
</evidence>
<evidence type="ECO:0000259" key="1">
    <source>
        <dbReference type="Pfam" id="PF03432"/>
    </source>
</evidence>
<dbReference type="Pfam" id="PF03432">
    <property type="entry name" value="Relaxase"/>
    <property type="match status" value="1"/>
</dbReference>
<dbReference type="AlphaFoldDB" id="A0A7M1QTS1"/>
<accession>A0A8A5UF70</accession>
<name>A0A7M1QTS1_9ACTO</name>
<feature type="domain" description="MobA/VirD2-like nuclease" evidence="1">
    <location>
        <begin position="19"/>
        <end position="156"/>
    </location>
</feature>
<dbReference type="Proteomes" id="UP000595053">
    <property type="component" value="Chromosome"/>
</dbReference>
<reference evidence="2 3" key="1">
    <citation type="submission" date="2020-10" db="EMBL/GenBank/DDBJ databases">
        <title>Trueperella pecoris sp. nov. isolated from bovine and porcine specimens.</title>
        <authorList>
            <person name="Schoenecker L."/>
            <person name="Schnydrig P."/>
            <person name="Brodard I."/>
            <person name="Thomann A."/>
            <person name="Hemphill A."/>
            <person name="Rodriguez-Campos S."/>
            <person name="Perreten V."/>
            <person name="Jores J."/>
            <person name="Kittl S."/>
        </authorList>
    </citation>
    <scope>NUCLEOTIDE SEQUENCE [LARGE SCALE GENOMIC DNA]</scope>
    <source>
        <strain evidence="2 3">15A0121</strain>
    </source>
</reference>
<dbReference type="RefSeq" id="WP_197551085.1">
    <property type="nucleotide sequence ID" value="NZ_CP063213.1"/>
</dbReference>
<dbReference type="EMBL" id="CP063213">
    <property type="protein sequence ID" value="QOR45532.1"/>
    <property type="molecule type" value="Genomic_DNA"/>
</dbReference>
<gene>
    <name evidence="2" type="ORF">INS88_09800</name>
</gene>
<sequence>MAIIKILQVRTTLKAAIEYICNPAKTNGGIMVSSNCAAPQFPSDIAMAFGWTVELAERMRRSGGSATPILAHHIIQSFAPGEVSPNDAHDLGVELIERITGGEHDYVVATHQDRSHIHNHIMFNPVNKTTLKRYRMTRDRAKEYRRISNELTAPLGLSVTHEYSGRDSHSLAELYAKTKGKSIHHILALKIDEAVRDSAAWPDMVTTLSEMGVEVELKGENVLFKDTTTMQRPIRGRRLGPAYTQSAIMARLGREAVCEFIAQPSLITTLDEERLRIRLPGKRPATFFTVHSEQVNSLGKTSRIFLSESSEITLTDKHGNYAGQLTAPELYEYFSVPDPLRNINPTMPSQHTERGLTERQKSYYRWIDSRVEKLRSEAAVVNLLTEYRSLTPEHKELFRQALNQRIEVQSQTISTMILDRQHREDHHLPTGDLDYDITQASKDLNHLKTARNQITPPERKRRR</sequence>
<evidence type="ECO:0000313" key="2">
    <source>
        <dbReference type="EMBL" id="QOR45532.1"/>
    </source>
</evidence>
<organism evidence="2 3">
    <name type="scientific">Trueperella pecoris</name>
    <dbReference type="NCBI Taxonomy" id="2733571"/>
    <lineage>
        <taxon>Bacteria</taxon>
        <taxon>Bacillati</taxon>
        <taxon>Actinomycetota</taxon>
        <taxon>Actinomycetes</taxon>
        <taxon>Actinomycetales</taxon>
        <taxon>Actinomycetaceae</taxon>
        <taxon>Trueperella</taxon>
    </lineage>
</organism>
<accession>A0A7M1QTS1</accession>
<protein>
    <submittedName>
        <fullName evidence="2">Relaxase/mobilization nuclease domain-containing protein</fullName>
    </submittedName>
</protein>
<dbReference type="InterPro" id="IPR005094">
    <property type="entry name" value="Endonuclease_MobA/VirD2"/>
</dbReference>
<proteinExistence type="predicted"/>
<keyword evidence="3" id="KW-1185">Reference proteome</keyword>